<dbReference type="AlphaFoldDB" id="A0A8H3B2I9"/>
<feature type="region of interest" description="Disordered" evidence="1">
    <location>
        <begin position="622"/>
        <end position="708"/>
    </location>
</feature>
<feature type="compositionally biased region" description="Polar residues" evidence="1">
    <location>
        <begin position="672"/>
        <end position="689"/>
    </location>
</feature>
<name>A0A8H3B2I9_9AGAM</name>
<feature type="compositionally biased region" description="Polar residues" evidence="1">
    <location>
        <begin position="353"/>
        <end position="419"/>
    </location>
</feature>
<feature type="compositionally biased region" description="Polar residues" evidence="1">
    <location>
        <begin position="316"/>
        <end position="325"/>
    </location>
</feature>
<evidence type="ECO:0000313" key="2">
    <source>
        <dbReference type="EMBL" id="CAE6446348.1"/>
    </source>
</evidence>
<feature type="region of interest" description="Disordered" evidence="1">
    <location>
        <begin position="834"/>
        <end position="860"/>
    </location>
</feature>
<feature type="region of interest" description="Disordered" evidence="1">
    <location>
        <begin position="267"/>
        <end position="419"/>
    </location>
</feature>
<feature type="compositionally biased region" description="Polar residues" evidence="1">
    <location>
        <begin position="280"/>
        <end position="307"/>
    </location>
</feature>
<feature type="region of interest" description="Disordered" evidence="1">
    <location>
        <begin position="782"/>
        <end position="806"/>
    </location>
</feature>
<dbReference type="EMBL" id="CAJMWZ010001996">
    <property type="protein sequence ID" value="CAE6446348.1"/>
    <property type="molecule type" value="Genomic_DNA"/>
</dbReference>
<feature type="compositionally biased region" description="Low complexity" evidence="1">
    <location>
        <begin position="342"/>
        <end position="352"/>
    </location>
</feature>
<accession>A0A8H3B2I9</accession>
<reference evidence="2" key="1">
    <citation type="submission" date="2021-01" db="EMBL/GenBank/DDBJ databases">
        <authorList>
            <person name="Kaushik A."/>
        </authorList>
    </citation>
    <scope>NUCLEOTIDE SEQUENCE</scope>
    <source>
        <strain evidence="2">Type strain: AG8-Rh-89/</strain>
    </source>
</reference>
<feature type="compositionally biased region" description="Basic and acidic residues" evidence="1">
    <location>
        <begin position="653"/>
        <end position="662"/>
    </location>
</feature>
<feature type="compositionally biased region" description="Polar residues" evidence="1">
    <location>
        <begin position="784"/>
        <end position="806"/>
    </location>
</feature>
<sequence>MSVPPQIPLIPFLTLESLLGGVSVAPFAWPLTAFCTWALQKQELSEAPVRSVSCNRQGVHEFVLLNCDVNTARGVTTLWFRIERHPSSQGVGVLLNKSKPAVDTLKASTNLQALREPCESRDSFMYNPNDNPRQVLKFKHIAEMCQYFTGHSCEYSLLGANCRWICYALLESLRESQPCYGGTWFASRTERPTADVRAAQLAKSHYLKDKHPTCCGSQYLVYPSFGAHVARATAGLASIAVVGSSQNTRNRDTQYAADQEVIYRTSRSLPESAVPRHQPPISTTSAGLQPPSANGALTSNTSPSNVTELPPGHGATQPNRQQNGVSPIPVGANIAQHPQSPPISEDIPSSSQAQQHNTTPPVKHTVSQPTGRMSTSHCSGCQCTSHSNHENVSNDPQPALAPSQSPLPDSRGSDTSGLASRLSSMNIQSDAPVVGTNHGQWVENITIPREPSSSEVPVARQCSCCGPQGDIPTQRPASTFVPVPAMSNATCNSLGTACPTHSGRIHPGAYQRSVTSAGAGSAQCNGTPSMVAHHPGHYGRHSPQASPRTSLPPAHGSHNRRVSDGSNTFNAPHHRLSQFSFPSPMPSMTGVATSCAVHHNRTSSLGCDCTGCDPRASMHTQGYPHTHNHPPPEQFIDPLSPATHGYSFSHVNDVPRARHTHEMPPTPAHQGTRGNSHTCSNQSRNSTRDSYLAPENYTHSSSSPLPRHLVNRNGSNQFQAFHDHAQVPPSPGYNGNLNMPEGHYHSTQHNLYRIPEDAPQPELETQWNHANGPMGVQPMLPNHAQPSSNPLAQLTSNYPPSQHSETVFQQSYMPSGLPADPYSPLESPNRQWTREVWGDQEIAPPIRTDSPTQLEYPSSDGVYSIVSSTSLGIFGSD</sequence>
<gene>
    <name evidence="2" type="ORF">RDB_LOCUS35987</name>
</gene>
<dbReference type="Proteomes" id="UP000663850">
    <property type="component" value="Unassembled WGS sequence"/>
</dbReference>
<protein>
    <submittedName>
        <fullName evidence="2">Uncharacterized protein</fullName>
    </submittedName>
</protein>
<comment type="caution">
    <text evidence="2">The sequence shown here is derived from an EMBL/GenBank/DDBJ whole genome shotgun (WGS) entry which is preliminary data.</text>
</comment>
<evidence type="ECO:0000313" key="3">
    <source>
        <dbReference type="Proteomes" id="UP000663850"/>
    </source>
</evidence>
<organism evidence="2 3">
    <name type="scientific">Rhizoctonia solani</name>
    <dbReference type="NCBI Taxonomy" id="456999"/>
    <lineage>
        <taxon>Eukaryota</taxon>
        <taxon>Fungi</taxon>
        <taxon>Dikarya</taxon>
        <taxon>Basidiomycota</taxon>
        <taxon>Agaricomycotina</taxon>
        <taxon>Agaricomycetes</taxon>
        <taxon>Cantharellales</taxon>
        <taxon>Ceratobasidiaceae</taxon>
        <taxon>Rhizoctonia</taxon>
    </lineage>
</organism>
<feature type="region of interest" description="Disordered" evidence="1">
    <location>
        <begin position="531"/>
        <end position="573"/>
    </location>
</feature>
<proteinExistence type="predicted"/>
<evidence type="ECO:0000256" key="1">
    <source>
        <dbReference type="SAM" id="MobiDB-lite"/>
    </source>
</evidence>